<evidence type="ECO:0000259" key="8">
    <source>
        <dbReference type="Pfam" id="PF02776"/>
    </source>
</evidence>
<dbReference type="InterPro" id="IPR011766">
    <property type="entry name" value="TPP_enzyme_TPP-bd"/>
</dbReference>
<comment type="catalytic activity">
    <reaction evidence="6">
        <text>isochorismate + 2-oxoglutarate + H(+) = 5-enolpyruvoyl-6-hydroxy-2-succinyl-cyclohex-3-ene-1-carboxylate + CO2</text>
        <dbReference type="Rhea" id="RHEA:25593"/>
        <dbReference type="ChEBI" id="CHEBI:15378"/>
        <dbReference type="ChEBI" id="CHEBI:16526"/>
        <dbReference type="ChEBI" id="CHEBI:16810"/>
        <dbReference type="ChEBI" id="CHEBI:29780"/>
        <dbReference type="ChEBI" id="CHEBI:58818"/>
        <dbReference type="EC" id="2.2.1.9"/>
    </reaction>
</comment>
<feature type="domain" description="Thiamine pyrophosphate enzyme N-terminal TPP-binding" evidence="8">
    <location>
        <begin position="12"/>
        <end position="124"/>
    </location>
</feature>
<gene>
    <name evidence="6" type="primary">menD</name>
    <name evidence="9" type="ORF">C479_01921</name>
</gene>
<accession>M0BT62</accession>
<dbReference type="HAMAP" id="MF_01659">
    <property type="entry name" value="MenD"/>
    <property type="match status" value="1"/>
</dbReference>
<dbReference type="GO" id="GO:0000287">
    <property type="term" value="F:magnesium ion binding"/>
    <property type="evidence" value="ECO:0007669"/>
    <property type="project" value="UniProtKB-UniRule"/>
</dbReference>
<evidence type="ECO:0000256" key="2">
    <source>
        <dbReference type="ARBA" id="ARBA00022723"/>
    </source>
</evidence>
<dbReference type="PATRIC" id="fig|1227490.4.peg.390"/>
<evidence type="ECO:0000256" key="3">
    <source>
        <dbReference type="ARBA" id="ARBA00022842"/>
    </source>
</evidence>
<dbReference type="InterPro" id="IPR012001">
    <property type="entry name" value="Thiamin_PyroP_enz_TPP-bd_dom"/>
</dbReference>
<proteinExistence type="inferred from homology"/>
<dbReference type="GO" id="GO:0044272">
    <property type="term" value="P:sulfur compound biosynthetic process"/>
    <property type="evidence" value="ECO:0007669"/>
    <property type="project" value="UniProtKB-ARBA"/>
</dbReference>
<keyword evidence="5 6" id="KW-0464">Manganese</keyword>
<comment type="function">
    <text evidence="6">Catalyzes the thiamine diphosphate-dependent decarboxylation of 2-oxoglutarate and the subsequent addition of the resulting succinic semialdehyde-thiamine pyrophosphate anion to isochorismate to yield 2-succinyl-5-enolpyruvyl-6-hydroxy-3-cyclohexene-1-carboxylate (SEPHCHC).</text>
</comment>
<dbReference type="GO" id="GO:0070204">
    <property type="term" value="F:2-succinyl-5-enolpyruvyl-6-hydroxy-3-cyclohexene-1-carboxylic-acid synthase activity"/>
    <property type="evidence" value="ECO:0007669"/>
    <property type="project" value="UniProtKB-UniRule"/>
</dbReference>
<evidence type="ECO:0000259" key="7">
    <source>
        <dbReference type="Pfam" id="PF02775"/>
    </source>
</evidence>
<keyword evidence="2 6" id="KW-0479">Metal-binding</keyword>
<keyword evidence="1 6" id="KW-0808">Transferase</keyword>
<feature type="domain" description="Thiamine pyrophosphate enzyme TPP-binding" evidence="7">
    <location>
        <begin position="462"/>
        <end position="576"/>
    </location>
</feature>
<dbReference type="InterPro" id="IPR004433">
    <property type="entry name" value="MenaQ_synth_MenD"/>
</dbReference>
<dbReference type="Pfam" id="PF02776">
    <property type="entry name" value="TPP_enzyme_N"/>
    <property type="match status" value="1"/>
</dbReference>
<dbReference type="Gene3D" id="3.40.50.970">
    <property type="match status" value="2"/>
</dbReference>
<dbReference type="RefSeq" id="WP_007697013.1">
    <property type="nucleotide sequence ID" value="NZ_AOIQ01000006.1"/>
</dbReference>
<keyword evidence="4 6" id="KW-0786">Thiamine pyrophosphate</keyword>
<dbReference type="GO" id="GO:0030976">
    <property type="term" value="F:thiamine pyrophosphate binding"/>
    <property type="evidence" value="ECO:0007669"/>
    <property type="project" value="UniProtKB-UniRule"/>
</dbReference>
<dbReference type="PANTHER" id="PTHR42916">
    <property type="entry name" value="2-SUCCINYL-5-ENOLPYRUVYL-6-HYDROXY-3-CYCLOHEXENE-1-CARBOXYLATE SYNTHASE"/>
    <property type="match status" value="1"/>
</dbReference>
<dbReference type="SUPFAM" id="SSF52518">
    <property type="entry name" value="Thiamin diphosphate-binding fold (THDP-binding)"/>
    <property type="match status" value="2"/>
</dbReference>
<dbReference type="Pfam" id="PF02775">
    <property type="entry name" value="TPP_enzyme_C"/>
    <property type="match status" value="1"/>
</dbReference>
<dbReference type="EC" id="2.2.1.9" evidence="6"/>
<keyword evidence="10" id="KW-1185">Reference proteome</keyword>
<comment type="cofactor">
    <cofactor evidence="6">
        <name>Mg(2+)</name>
        <dbReference type="ChEBI" id="CHEBI:18420"/>
    </cofactor>
    <cofactor evidence="6">
        <name>Mn(2+)</name>
        <dbReference type="ChEBI" id="CHEBI:29035"/>
    </cofactor>
</comment>
<keyword evidence="3 6" id="KW-0460">Magnesium</keyword>
<comment type="cofactor">
    <cofactor evidence="6">
        <name>thiamine diphosphate</name>
        <dbReference type="ChEBI" id="CHEBI:58937"/>
    </cofactor>
    <text evidence="6">Binds 1 thiamine pyrophosphate per subunit.</text>
</comment>
<comment type="caution">
    <text evidence="9">The sequence shown here is derived from an EMBL/GenBank/DDBJ whole genome shotgun (WGS) entry which is preliminary data.</text>
</comment>
<dbReference type="Proteomes" id="UP000011560">
    <property type="component" value="Unassembled WGS sequence"/>
</dbReference>
<dbReference type="InterPro" id="IPR029035">
    <property type="entry name" value="DHS-like_NAD/FAD-binding_dom"/>
</dbReference>
<dbReference type="STRING" id="1227490.C479_01921"/>
<dbReference type="PIRSF" id="PIRSF004983">
    <property type="entry name" value="MenD"/>
    <property type="match status" value="1"/>
</dbReference>
<dbReference type="CDD" id="cd02009">
    <property type="entry name" value="TPP_SHCHC_synthase"/>
    <property type="match status" value="1"/>
</dbReference>
<comment type="subunit">
    <text evidence="6">Homodimer.</text>
</comment>
<dbReference type="SUPFAM" id="SSF52467">
    <property type="entry name" value="DHS-like NAD/FAD-binding domain"/>
    <property type="match status" value="1"/>
</dbReference>
<evidence type="ECO:0000256" key="4">
    <source>
        <dbReference type="ARBA" id="ARBA00023052"/>
    </source>
</evidence>
<comment type="pathway">
    <text evidence="6">Quinol/quinone metabolism; menaquinone biosynthesis.</text>
</comment>
<evidence type="ECO:0000313" key="10">
    <source>
        <dbReference type="Proteomes" id="UP000011560"/>
    </source>
</evidence>
<organism evidence="9 10">
    <name type="scientific">Halovivax asiaticus JCM 14624</name>
    <dbReference type="NCBI Taxonomy" id="1227490"/>
    <lineage>
        <taxon>Archaea</taxon>
        <taxon>Methanobacteriati</taxon>
        <taxon>Methanobacteriota</taxon>
        <taxon>Stenosarchaea group</taxon>
        <taxon>Halobacteria</taxon>
        <taxon>Halobacteriales</taxon>
        <taxon>Natrialbaceae</taxon>
        <taxon>Halovivax</taxon>
    </lineage>
</organism>
<dbReference type="CDD" id="cd07037">
    <property type="entry name" value="TPP_PYR_MenD"/>
    <property type="match status" value="1"/>
</dbReference>
<dbReference type="GO" id="GO:0006082">
    <property type="term" value="P:organic acid metabolic process"/>
    <property type="evidence" value="ECO:0007669"/>
    <property type="project" value="UniProtKB-ARBA"/>
</dbReference>
<comment type="pathway">
    <text evidence="6">Quinol/quinone metabolism; 1,4-dihydroxy-2-naphthoate biosynthesis; 1,4-dihydroxy-2-naphthoate from chorismate: step 2/7.</text>
</comment>
<dbReference type="NCBIfam" id="TIGR00173">
    <property type="entry name" value="menD"/>
    <property type="match status" value="1"/>
</dbReference>
<dbReference type="GO" id="GO:0030145">
    <property type="term" value="F:manganese ion binding"/>
    <property type="evidence" value="ECO:0007669"/>
    <property type="project" value="UniProtKB-UniRule"/>
</dbReference>
<dbReference type="UniPathway" id="UPA00079"/>
<dbReference type="GO" id="GO:0009234">
    <property type="term" value="P:menaquinone biosynthetic process"/>
    <property type="evidence" value="ECO:0007669"/>
    <property type="project" value="UniProtKB-UniRule"/>
</dbReference>
<dbReference type="OrthoDB" id="212847at2157"/>
<evidence type="ECO:0000256" key="5">
    <source>
        <dbReference type="ARBA" id="ARBA00023211"/>
    </source>
</evidence>
<reference evidence="9 10" key="1">
    <citation type="journal article" date="2014" name="PLoS Genet.">
        <title>Phylogenetically driven sequencing of extremely halophilic archaea reveals strategies for static and dynamic osmo-response.</title>
        <authorList>
            <person name="Becker E.A."/>
            <person name="Seitzer P.M."/>
            <person name="Tritt A."/>
            <person name="Larsen D."/>
            <person name="Krusor M."/>
            <person name="Yao A.I."/>
            <person name="Wu D."/>
            <person name="Madern D."/>
            <person name="Eisen J.A."/>
            <person name="Darling A.E."/>
            <person name="Facciotti M.T."/>
        </authorList>
    </citation>
    <scope>NUCLEOTIDE SEQUENCE [LARGE SCALE GENOMIC DNA]</scope>
    <source>
        <strain evidence="9 10">JCM 14624</strain>
    </source>
</reference>
<dbReference type="Gene3D" id="3.40.50.1220">
    <property type="entry name" value="TPP-binding domain"/>
    <property type="match status" value="1"/>
</dbReference>
<sequence>MTHQNRATLWGRTIVDELAAGGLDAVCLAPGSRSTPLTAAFDAHPDVTVYSHIDERAAAFFALGRSRRTGSPTALVCTSGTAAANFHPAVIEADHGRVPLVVLTADRPAELAASGANQTIDQTGLYSDSVRWFADLPEPAPEDRRLRSVRTTVARALSTSTGTPPGPVHLNCSFAKPLDPDPNAEPIDDERLESLLAQSRDGPYVRTTNGTQTADRGTIDSIATALEAAERPLLVAGPADPTVVDDSTDWQETLVDIAEAIQAPLLADPLSDVRFGSAATSATVCGGYDAYVEELPAPDCVLRIGDAPTSKTLRHTLRDASCRQFLVDPAGSWREATFTATDLVETDPRHLIDGLADRLVETDRGNDRTQNQPRDERDAWLETFVHAEQVVDEQIAAATETLESDPVEGSVLRTVLERTPDPATVFVSNSMPIRDADLFGRPRDADLTVLANRGASGIDGIVSSALGAGRATSDPLTLVTGDLALYHDSNGLLALSRCDVEATIVVVHNDGGGIFHNLPIEAHDPPFTAQFKTPHGLDFSALAQLYDFEYDETSAAGFESTYRAARESDGTHLVAVHVDAESSHRRREDLVERIAQDCRT</sequence>
<keyword evidence="6" id="KW-0474">Menaquinone biosynthesis</keyword>
<protein>
    <recommendedName>
        <fullName evidence="6">2-succinyl-5-enolpyruvyl-6-hydroxy-3-cyclohexene-1-carboxylate synthase</fullName>
        <shortName evidence="6">SEPHCHC synthase</shortName>
        <ecNumber evidence="6">2.2.1.9</ecNumber>
    </recommendedName>
    <alternativeName>
        <fullName evidence="6">Menaquinone biosynthesis protein MenD</fullName>
    </alternativeName>
</protein>
<evidence type="ECO:0000313" key="9">
    <source>
        <dbReference type="EMBL" id="ELZ13563.1"/>
    </source>
</evidence>
<dbReference type="InterPro" id="IPR029061">
    <property type="entry name" value="THDP-binding"/>
</dbReference>
<comment type="similarity">
    <text evidence="6">Belongs to the TPP enzyme family. MenD subfamily.</text>
</comment>
<dbReference type="PANTHER" id="PTHR42916:SF1">
    <property type="entry name" value="PROTEIN PHYLLO, CHLOROPLASTIC"/>
    <property type="match status" value="1"/>
</dbReference>
<dbReference type="UniPathway" id="UPA01057">
    <property type="reaction ID" value="UER00164"/>
</dbReference>
<evidence type="ECO:0000256" key="1">
    <source>
        <dbReference type="ARBA" id="ARBA00022679"/>
    </source>
</evidence>
<dbReference type="EMBL" id="AOIQ01000006">
    <property type="protein sequence ID" value="ELZ13563.1"/>
    <property type="molecule type" value="Genomic_DNA"/>
</dbReference>
<name>M0BT62_9EURY</name>
<evidence type="ECO:0000256" key="6">
    <source>
        <dbReference type="HAMAP-Rule" id="MF_01659"/>
    </source>
</evidence>
<dbReference type="AlphaFoldDB" id="M0BT62"/>